<keyword evidence="3" id="KW-1133">Transmembrane helix</keyword>
<dbReference type="OrthoDB" id="5197688at2"/>
<keyword evidence="3" id="KW-0812">Transmembrane</keyword>
<evidence type="ECO:0000313" key="5">
    <source>
        <dbReference type="Proteomes" id="UP000198949"/>
    </source>
</evidence>
<dbReference type="AlphaFoldDB" id="A0A1G6RPE3"/>
<proteinExistence type="predicted"/>
<keyword evidence="1" id="KW-0175">Coiled coil</keyword>
<keyword evidence="5" id="KW-1185">Reference proteome</keyword>
<dbReference type="RefSeq" id="WP_091028005.1">
    <property type="nucleotide sequence ID" value="NZ_FNAD01000001.1"/>
</dbReference>
<evidence type="ECO:0000256" key="3">
    <source>
        <dbReference type="SAM" id="Phobius"/>
    </source>
</evidence>
<sequence length="183" mass="19665">MSYNQPPHYNFGQPEQPQQPQSVPPSYSSQPPPQPPMETGYVPQQTSPVQGYPGAPQPTYGTQVLPTPPPVPRRSPLIPILAVAMVISLAGAVLSLALWLRSSGDLDDAESKLTDRDDEIAQLQEDVEAAQAEADENATLAADAESMRACLDDLKAYYAAPIGSDEEATAEAALQESCQTWVF</sequence>
<keyword evidence="3" id="KW-0472">Membrane</keyword>
<protein>
    <submittedName>
        <fullName evidence="4">Uncharacterized protein</fullName>
    </submittedName>
</protein>
<accession>A0A1G6RPE3</accession>
<feature type="compositionally biased region" description="Low complexity" evidence="2">
    <location>
        <begin position="13"/>
        <end position="29"/>
    </location>
</feature>
<dbReference type="Proteomes" id="UP000198949">
    <property type="component" value="Unassembled WGS sequence"/>
</dbReference>
<evidence type="ECO:0000256" key="2">
    <source>
        <dbReference type="SAM" id="MobiDB-lite"/>
    </source>
</evidence>
<evidence type="ECO:0000313" key="4">
    <source>
        <dbReference type="EMBL" id="SDD06301.1"/>
    </source>
</evidence>
<name>A0A1G6RPE3_9ACTN</name>
<feature type="region of interest" description="Disordered" evidence="2">
    <location>
        <begin position="1"/>
        <end position="68"/>
    </location>
</feature>
<organism evidence="4 5">
    <name type="scientific">Glycomyces harbinensis</name>
    <dbReference type="NCBI Taxonomy" id="58114"/>
    <lineage>
        <taxon>Bacteria</taxon>
        <taxon>Bacillati</taxon>
        <taxon>Actinomycetota</taxon>
        <taxon>Actinomycetes</taxon>
        <taxon>Glycomycetales</taxon>
        <taxon>Glycomycetaceae</taxon>
        <taxon>Glycomyces</taxon>
    </lineage>
</organism>
<dbReference type="EMBL" id="FNAD01000001">
    <property type="protein sequence ID" value="SDD06301.1"/>
    <property type="molecule type" value="Genomic_DNA"/>
</dbReference>
<reference evidence="5" key="1">
    <citation type="submission" date="2016-10" db="EMBL/GenBank/DDBJ databases">
        <authorList>
            <person name="Varghese N."/>
            <person name="Submissions S."/>
        </authorList>
    </citation>
    <scope>NUCLEOTIDE SEQUENCE [LARGE SCALE GENOMIC DNA]</scope>
    <source>
        <strain evidence="5">CGMCC 4.3516</strain>
    </source>
</reference>
<gene>
    <name evidence="4" type="ORF">SAMN05216270_101584</name>
</gene>
<feature type="transmembrane region" description="Helical" evidence="3">
    <location>
        <begin position="77"/>
        <end position="100"/>
    </location>
</feature>
<evidence type="ECO:0000256" key="1">
    <source>
        <dbReference type="SAM" id="Coils"/>
    </source>
</evidence>
<feature type="coiled-coil region" evidence="1">
    <location>
        <begin position="106"/>
        <end position="140"/>
    </location>
</feature>